<keyword evidence="8" id="KW-1185">Reference proteome</keyword>
<dbReference type="RefSeq" id="XP_006820853.1">
    <property type="nucleotide sequence ID" value="XM_006820790.1"/>
</dbReference>
<organism evidence="8 9">
    <name type="scientific">Saccoglossus kowalevskii</name>
    <name type="common">Acorn worm</name>
    <dbReference type="NCBI Taxonomy" id="10224"/>
    <lineage>
        <taxon>Eukaryota</taxon>
        <taxon>Metazoa</taxon>
        <taxon>Hemichordata</taxon>
        <taxon>Enteropneusta</taxon>
        <taxon>Harrimaniidae</taxon>
        <taxon>Saccoglossus</taxon>
    </lineage>
</organism>
<evidence type="ECO:0000256" key="2">
    <source>
        <dbReference type="ARBA" id="ARBA00009565"/>
    </source>
</evidence>
<feature type="transmembrane region" description="Helical" evidence="7">
    <location>
        <begin position="90"/>
        <end position="116"/>
    </location>
</feature>
<sequence>MQQPVASSHQPVTVPRNNGERSERNTLRRRSFARLSIVQIIVGSLSLVFGITSIVVGCVGSYSGIGIWCGIFFIVTGSLGCITSMKFTNCWIITSMVMCIVAATLSGPIFVISAAVTVAHENTYILEECSYNKYGHYDCTYGHDYTCTGIDAVLLVIAIIEFISAIIQASLCCQPLCCSQRNQPMMYYVAGQPYGVPQQATVYMMPPGAQVITQQGGQQFQSMAPVVVNPIGSPQQFAYAQQQPGMVPVAGQPLQQQYTSGFQEVASGTRRHTPPPGYSTLEPEPETKTPLA</sequence>
<dbReference type="InterPro" id="IPR030417">
    <property type="entry name" value="MS4A"/>
</dbReference>
<feature type="region of interest" description="Disordered" evidence="6">
    <location>
        <begin position="1"/>
        <end position="25"/>
    </location>
</feature>
<name>A0ABM0MLG1_SACKO</name>
<evidence type="ECO:0000256" key="4">
    <source>
        <dbReference type="ARBA" id="ARBA00022989"/>
    </source>
</evidence>
<dbReference type="Proteomes" id="UP000694865">
    <property type="component" value="Unplaced"/>
</dbReference>
<keyword evidence="5 7" id="KW-0472">Membrane</keyword>
<dbReference type="RefSeq" id="XP_006820852.1">
    <property type="nucleotide sequence ID" value="XM_006820789.1"/>
</dbReference>
<dbReference type="Pfam" id="PF04103">
    <property type="entry name" value="CD20"/>
    <property type="match status" value="1"/>
</dbReference>
<evidence type="ECO:0000256" key="3">
    <source>
        <dbReference type="ARBA" id="ARBA00022692"/>
    </source>
</evidence>
<gene>
    <name evidence="9 10" type="primary">LOC102802982</name>
</gene>
<reference evidence="9 10" key="1">
    <citation type="submission" date="2025-05" db="UniProtKB">
        <authorList>
            <consortium name="RefSeq"/>
        </authorList>
    </citation>
    <scope>IDENTIFICATION</scope>
    <source>
        <tissue evidence="9 10">Testes</tissue>
    </source>
</reference>
<evidence type="ECO:0000256" key="7">
    <source>
        <dbReference type="SAM" id="Phobius"/>
    </source>
</evidence>
<evidence type="ECO:0000256" key="6">
    <source>
        <dbReference type="SAM" id="MobiDB-lite"/>
    </source>
</evidence>
<feature type="transmembrane region" description="Helical" evidence="7">
    <location>
        <begin position="152"/>
        <end position="177"/>
    </location>
</feature>
<dbReference type="InterPro" id="IPR007237">
    <property type="entry name" value="CD20-like"/>
</dbReference>
<evidence type="ECO:0000256" key="1">
    <source>
        <dbReference type="ARBA" id="ARBA00004141"/>
    </source>
</evidence>
<evidence type="ECO:0000256" key="5">
    <source>
        <dbReference type="ARBA" id="ARBA00023136"/>
    </source>
</evidence>
<protein>
    <submittedName>
        <fullName evidence="9">Membrane-spanning 4-domains subfamily A member 8-like isoform X1</fullName>
    </submittedName>
    <submittedName>
        <fullName evidence="10">Membrane-spanning 4-domains subfamily A member 8-like isoform X2</fullName>
    </submittedName>
</protein>
<feature type="region of interest" description="Disordered" evidence="6">
    <location>
        <begin position="260"/>
        <end position="292"/>
    </location>
</feature>
<proteinExistence type="inferred from homology"/>
<keyword evidence="3 7" id="KW-0812">Transmembrane</keyword>
<evidence type="ECO:0000313" key="9">
    <source>
        <dbReference type="RefSeq" id="XP_006820852.1"/>
    </source>
</evidence>
<feature type="compositionally biased region" description="Polar residues" evidence="6">
    <location>
        <begin position="1"/>
        <end position="11"/>
    </location>
</feature>
<feature type="transmembrane region" description="Helical" evidence="7">
    <location>
        <begin position="32"/>
        <end position="56"/>
    </location>
</feature>
<dbReference type="GeneID" id="102802982"/>
<evidence type="ECO:0000313" key="8">
    <source>
        <dbReference type="Proteomes" id="UP000694865"/>
    </source>
</evidence>
<feature type="transmembrane region" description="Helical" evidence="7">
    <location>
        <begin position="62"/>
        <end position="83"/>
    </location>
</feature>
<dbReference type="PANTHER" id="PTHR23320:SF165">
    <property type="entry name" value="MARVEL DOMAIN-CONTAINING PROTEIN"/>
    <property type="match status" value="1"/>
</dbReference>
<comment type="similarity">
    <text evidence="2">Belongs to the MS4A family.</text>
</comment>
<comment type="subcellular location">
    <subcellularLocation>
        <location evidence="1">Membrane</location>
        <topology evidence="1">Multi-pass membrane protein</topology>
    </subcellularLocation>
</comment>
<accession>A0ABM0MLG1</accession>
<keyword evidence="4 7" id="KW-1133">Transmembrane helix</keyword>
<evidence type="ECO:0000313" key="10">
    <source>
        <dbReference type="RefSeq" id="XP_006820853.1"/>
    </source>
</evidence>
<dbReference type="PANTHER" id="PTHR23320">
    <property type="entry name" value="MEMBRANE-SPANNING 4-DOMAINS SUBFAMILY A MS4A -RELATED"/>
    <property type="match status" value="1"/>
</dbReference>